<organism evidence="1">
    <name type="scientific">Arundo donax</name>
    <name type="common">Giant reed</name>
    <name type="synonym">Donax arundinaceus</name>
    <dbReference type="NCBI Taxonomy" id="35708"/>
    <lineage>
        <taxon>Eukaryota</taxon>
        <taxon>Viridiplantae</taxon>
        <taxon>Streptophyta</taxon>
        <taxon>Embryophyta</taxon>
        <taxon>Tracheophyta</taxon>
        <taxon>Spermatophyta</taxon>
        <taxon>Magnoliopsida</taxon>
        <taxon>Liliopsida</taxon>
        <taxon>Poales</taxon>
        <taxon>Poaceae</taxon>
        <taxon>PACMAD clade</taxon>
        <taxon>Arundinoideae</taxon>
        <taxon>Arundineae</taxon>
        <taxon>Arundo</taxon>
    </lineage>
</organism>
<dbReference type="AlphaFoldDB" id="A0A0A8ZZP8"/>
<accession>A0A0A8ZZP8</accession>
<reference evidence="1" key="2">
    <citation type="journal article" date="2015" name="Data Brief">
        <title>Shoot transcriptome of the giant reed, Arundo donax.</title>
        <authorList>
            <person name="Barrero R.A."/>
            <person name="Guerrero F.D."/>
            <person name="Moolhuijzen P."/>
            <person name="Goolsby J.A."/>
            <person name="Tidwell J."/>
            <person name="Bellgard S.E."/>
            <person name="Bellgard M.I."/>
        </authorList>
    </citation>
    <scope>NUCLEOTIDE SEQUENCE</scope>
    <source>
        <tissue evidence="1">Shoot tissue taken approximately 20 cm above the soil surface</tissue>
    </source>
</reference>
<dbReference type="EMBL" id="GBRH01254732">
    <property type="protein sequence ID" value="JAD43163.1"/>
    <property type="molecule type" value="Transcribed_RNA"/>
</dbReference>
<protein>
    <submittedName>
        <fullName evidence="1">Uncharacterized protein</fullName>
    </submittedName>
</protein>
<name>A0A0A8ZZP8_ARUDO</name>
<proteinExistence type="predicted"/>
<sequence length="33" mass="3411">MGLTPLALPSCPGLAHRTPPSSRFYFPSGPSPA</sequence>
<reference evidence="1" key="1">
    <citation type="submission" date="2014-09" db="EMBL/GenBank/DDBJ databases">
        <authorList>
            <person name="Magalhaes I.L.F."/>
            <person name="Oliveira U."/>
            <person name="Santos F.R."/>
            <person name="Vidigal T.H.D.A."/>
            <person name="Brescovit A.D."/>
            <person name="Santos A.J."/>
        </authorList>
    </citation>
    <scope>NUCLEOTIDE SEQUENCE</scope>
    <source>
        <tissue evidence="1">Shoot tissue taken approximately 20 cm above the soil surface</tissue>
    </source>
</reference>
<evidence type="ECO:0000313" key="1">
    <source>
        <dbReference type="EMBL" id="JAD43163.1"/>
    </source>
</evidence>